<evidence type="ECO:0000256" key="1">
    <source>
        <dbReference type="ARBA" id="ARBA00008754"/>
    </source>
</evidence>
<dbReference type="NCBIfam" id="NF004051">
    <property type="entry name" value="PRK05571.1"/>
    <property type="match status" value="1"/>
</dbReference>
<dbReference type="EC" id="5.3.1.6" evidence="2"/>
<reference evidence="2" key="1">
    <citation type="submission" date="2023-07" db="EMBL/GenBank/DDBJ databases">
        <title>Genomic Encyclopedia of Type Strains, Phase IV (KMG-IV): sequencing the most valuable type-strain genomes for metagenomic binning, comparative biology and taxonomic classification.</title>
        <authorList>
            <person name="Goeker M."/>
        </authorList>
    </citation>
    <scope>NUCLEOTIDE SEQUENCE [LARGE SCALE GENOMIC DNA]</scope>
    <source>
        <strain evidence="2">DSM 21204</strain>
    </source>
</reference>
<keyword evidence="2" id="KW-0413">Isomerase</keyword>
<dbReference type="Pfam" id="PF02502">
    <property type="entry name" value="LacAB_rpiB"/>
    <property type="match status" value="1"/>
</dbReference>
<sequence>MNQIKVKKIYLGADHAGFGQKEYMKRFLNEINCSFEDLGTDSFAAYDYPDIAEKVCLKVQNDPDSYGLIICGSGVGVTIAANKFRGIRAALVDRKDLAYYAVAHDKANVLCLSSRFTSFIENTEITQTFLTTEFEAGRHCARIEKIEKLEEKNGK</sequence>
<dbReference type="Proteomes" id="UP001240643">
    <property type="component" value="Unassembled WGS sequence"/>
</dbReference>
<evidence type="ECO:0000313" key="2">
    <source>
        <dbReference type="EMBL" id="MDQ0513737.1"/>
    </source>
</evidence>
<organism evidence="2 3">
    <name type="scientific">Mycoplasmoides fastidiosum</name>
    <dbReference type="NCBI Taxonomy" id="92758"/>
    <lineage>
        <taxon>Bacteria</taxon>
        <taxon>Bacillati</taxon>
        <taxon>Mycoplasmatota</taxon>
        <taxon>Mycoplasmoidales</taxon>
        <taxon>Mycoplasmoidaceae</taxon>
        <taxon>Mycoplasmoides</taxon>
    </lineage>
</organism>
<proteinExistence type="inferred from homology"/>
<protein>
    <submittedName>
        <fullName evidence="2">Ribose 5-phosphate isomerase B</fullName>
        <ecNumber evidence="2">5.3.1.6</ecNumber>
    </submittedName>
</protein>
<gene>
    <name evidence="2" type="ORF">J2Z62_000175</name>
</gene>
<keyword evidence="3" id="KW-1185">Reference proteome</keyword>
<dbReference type="PANTHER" id="PTHR30345">
    <property type="entry name" value="RIBOSE-5-PHOSPHATE ISOMERASE B"/>
    <property type="match status" value="1"/>
</dbReference>
<dbReference type="PANTHER" id="PTHR30345:SF0">
    <property type="entry name" value="DNA DAMAGE-REPAIR_TOLERATION PROTEIN DRT102"/>
    <property type="match status" value="1"/>
</dbReference>
<dbReference type="InterPro" id="IPR036569">
    <property type="entry name" value="RpiB_LacA_LacB_sf"/>
</dbReference>
<dbReference type="PIRSF" id="PIRSF005384">
    <property type="entry name" value="RpiB_LacA_B"/>
    <property type="match status" value="1"/>
</dbReference>
<dbReference type="NCBIfam" id="TIGR00689">
    <property type="entry name" value="rpiB_lacA_lacB"/>
    <property type="match status" value="1"/>
</dbReference>
<comment type="caution">
    <text evidence="2">The sequence shown here is derived from an EMBL/GenBank/DDBJ whole genome shotgun (WGS) entry which is preliminary data.</text>
</comment>
<dbReference type="Gene3D" id="3.40.1400.10">
    <property type="entry name" value="Sugar-phosphate isomerase, RpiB/LacA/LacB"/>
    <property type="match status" value="1"/>
</dbReference>
<dbReference type="RefSeq" id="WP_256547564.1">
    <property type="nucleotide sequence ID" value="NZ_CP101809.1"/>
</dbReference>
<name>A0ABU0LYI9_9BACT</name>
<dbReference type="EMBL" id="JAUSWO010000001">
    <property type="protein sequence ID" value="MDQ0513737.1"/>
    <property type="molecule type" value="Genomic_DNA"/>
</dbReference>
<dbReference type="InterPro" id="IPR003500">
    <property type="entry name" value="RpiB_LacA_LacB"/>
</dbReference>
<accession>A0ABU0LYI9</accession>
<comment type="similarity">
    <text evidence="1">Belongs to the LacAB/RpiB family.</text>
</comment>
<dbReference type="SUPFAM" id="SSF89623">
    <property type="entry name" value="Ribose/Galactose isomerase RpiB/AlsB"/>
    <property type="match status" value="1"/>
</dbReference>
<evidence type="ECO:0000313" key="3">
    <source>
        <dbReference type="Proteomes" id="UP001240643"/>
    </source>
</evidence>
<dbReference type="GO" id="GO:0004751">
    <property type="term" value="F:ribose-5-phosphate isomerase activity"/>
    <property type="evidence" value="ECO:0007669"/>
    <property type="project" value="UniProtKB-EC"/>
</dbReference>